<proteinExistence type="predicted"/>
<keyword evidence="4" id="KW-1185">Reference proteome</keyword>
<feature type="compositionally biased region" description="Low complexity" evidence="1">
    <location>
        <begin position="105"/>
        <end position="115"/>
    </location>
</feature>
<feature type="signal peptide" evidence="2">
    <location>
        <begin position="1"/>
        <end position="17"/>
    </location>
</feature>
<keyword evidence="2" id="KW-0732">Signal</keyword>
<feature type="chain" id="PRO_5004841850" evidence="2">
    <location>
        <begin position="18"/>
        <end position="344"/>
    </location>
</feature>
<dbReference type="eggNOG" id="COG3087">
    <property type="taxonomic scope" value="Bacteria"/>
</dbReference>
<feature type="compositionally biased region" description="Low complexity" evidence="1">
    <location>
        <begin position="131"/>
        <end position="150"/>
    </location>
</feature>
<evidence type="ECO:0000256" key="1">
    <source>
        <dbReference type="SAM" id="MobiDB-lite"/>
    </source>
</evidence>
<feature type="region of interest" description="Disordered" evidence="1">
    <location>
        <begin position="90"/>
        <end position="153"/>
    </location>
</feature>
<evidence type="ECO:0000313" key="4">
    <source>
        <dbReference type="Proteomes" id="UP000019063"/>
    </source>
</evidence>
<dbReference type="AlphaFoldDB" id="W4HGJ5"/>
<name>W4HGJ5_9RHOB</name>
<sequence length="344" mass="37164">MLGAALVALGMAGTAGAQQRSTDIPAEFPPSSYEGRQYVDSRGCVYVRAGIDGTVNWVPRVSRSREQVCGQRPTFANGTGTSAGAARVAGAQQIRPPEPEPAAAPQPAARPATAPAPQPQRVVRSAPEPAPQAQPQRVVRRAPAPQPQAEPVRRQVVKTAPRVVRSVPEAAAAPQPREVPAPRTMVVRKGKGQPACQGGSAISNRYINDGSRYPVRCGPQETSPVTVIRRGEAPGPGKNVYYLKPYQDSRAAPETEPKARAAATTLPPETRILPRHVWLDQSDDAVHIPAGYRAAWDDGRLNRHRANMSIRGYYQTREVFTDTVPRRALGRRSVPVEPPRIVQR</sequence>
<reference evidence="3 4" key="1">
    <citation type="journal article" date="2014" name="Antonie Van Leeuwenhoek">
        <title>Roseivivax atlanticus sp. nov., isolated from surface seawater of the Atlantic Ocean.</title>
        <authorList>
            <person name="Li G."/>
            <person name="Lai Q."/>
            <person name="Liu X."/>
            <person name="Sun F."/>
            <person name="Shao Z."/>
        </authorList>
    </citation>
    <scope>NUCLEOTIDE SEQUENCE [LARGE SCALE GENOMIC DNA]</scope>
    <source>
        <strain evidence="3 4">22II-s10s</strain>
    </source>
</reference>
<gene>
    <name evidence="3" type="ORF">ATO8_18914</name>
</gene>
<evidence type="ECO:0000256" key="2">
    <source>
        <dbReference type="SAM" id="SignalP"/>
    </source>
</evidence>
<dbReference type="EMBL" id="AQQW01000016">
    <property type="protein sequence ID" value="ETW11120.1"/>
    <property type="molecule type" value="Genomic_DNA"/>
</dbReference>
<dbReference type="Proteomes" id="UP000019063">
    <property type="component" value="Unassembled WGS sequence"/>
</dbReference>
<evidence type="ECO:0000313" key="3">
    <source>
        <dbReference type="EMBL" id="ETW11120.1"/>
    </source>
</evidence>
<organism evidence="3 4">
    <name type="scientific">Roseivivax marinus</name>
    <dbReference type="NCBI Taxonomy" id="1379903"/>
    <lineage>
        <taxon>Bacteria</taxon>
        <taxon>Pseudomonadati</taxon>
        <taxon>Pseudomonadota</taxon>
        <taxon>Alphaproteobacteria</taxon>
        <taxon>Rhodobacterales</taxon>
        <taxon>Roseobacteraceae</taxon>
        <taxon>Roseivivax</taxon>
    </lineage>
</organism>
<accession>W4HGJ5</accession>
<protein>
    <submittedName>
        <fullName evidence="3">Uncharacterized protein</fullName>
    </submittedName>
</protein>
<dbReference type="STRING" id="1379903.ATO8_18914"/>
<comment type="caution">
    <text evidence="3">The sequence shown here is derived from an EMBL/GenBank/DDBJ whole genome shotgun (WGS) entry which is preliminary data.</text>
</comment>